<comment type="caution">
    <text evidence="5">The sequence shown here is derived from an EMBL/GenBank/DDBJ whole genome shotgun (WGS) entry which is preliminary data.</text>
</comment>
<dbReference type="InterPro" id="IPR052276">
    <property type="entry name" value="Diphthamide-biosynth_chaperone"/>
</dbReference>
<feature type="coiled-coil region" evidence="3">
    <location>
        <begin position="283"/>
        <end position="317"/>
    </location>
</feature>
<keyword evidence="6" id="KW-1185">Reference proteome</keyword>
<dbReference type="SUPFAM" id="SSF46565">
    <property type="entry name" value="Chaperone J-domain"/>
    <property type="match status" value="1"/>
</dbReference>
<protein>
    <submittedName>
        <fullName evidence="5">DnaJ domain-containing protein</fullName>
    </submittedName>
</protein>
<evidence type="ECO:0000313" key="5">
    <source>
        <dbReference type="EMBL" id="MFC4103620.1"/>
    </source>
</evidence>
<reference evidence="6" key="1">
    <citation type="journal article" date="2019" name="Int. J. Syst. Evol. Microbiol.">
        <title>The Global Catalogue of Microorganisms (GCM) 10K type strain sequencing project: providing services to taxonomists for standard genome sequencing and annotation.</title>
        <authorList>
            <consortium name="The Broad Institute Genomics Platform"/>
            <consortium name="The Broad Institute Genome Sequencing Center for Infectious Disease"/>
            <person name="Wu L."/>
            <person name="Ma J."/>
        </authorList>
    </citation>
    <scope>NUCLEOTIDE SEQUENCE [LARGE SCALE GENOMIC DNA]</scope>
    <source>
        <strain evidence="6">IBRC-M 10987</strain>
    </source>
</reference>
<feature type="domain" description="J" evidence="4">
    <location>
        <begin position="324"/>
        <end position="386"/>
    </location>
</feature>
<evidence type="ECO:0000256" key="2">
    <source>
        <dbReference type="ARBA" id="ARBA00023016"/>
    </source>
</evidence>
<evidence type="ECO:0000256" key="1">
    <source>
        <dbReference type="ARBA" id="ARBA00022705"/>
    </source>
</evidence>
<dbReference type="CDD" id="cd06257">
    <property type="entry name" value="DnaJ"/>
    <property type="match status" value="1"/>
</dbReference>
<keyword evidence="3" id="KW-0175">Coiled coil</keyword>
<dbReference type="SMART" id="SM00271">
    <property type="entry name" value="DnaJ"/>
    <property type="match status" value="1"/>
</dbReference>
<dbReference type="PANTHER" id="PTHR44240:SF10">
    <property type="entry name" value="J DOMAIN-CONTAINING PROTEIN"/>
    <property type="match status" value="1"/>
</dbReference>
<keyword evidence="2" id="KW-0346">Stress response</keyword>
<accession>A0ABV8KC75</accession>
<dbReference type="EMBL" id="JBHSAM010000036">
    <property type="protein sequence ID" value="MFC4103620.1"/>
    <property type="molecule type" value="Genomic_DNA"/>
</dbReference>
<sequence length="386" mass="43424">MYSTDLSAIETEIQSYLAVITQADRATGSAALEIGSRLAHVKEHGMVHGDWLAWLYRVGIEKGYAQRCIRAAANFANNPRAPYLTATQLFELNALPSSVDRLAFLSTEQTVPSTGELKLVEDMKRDEIREVVRAERQRAGITRAAKSVRKAAPATPYINTVVSALQNLSNESAELLETGEITFEQAVQIGRDLNAEQQAILAEIVAEEFETLPELDYVIALVANGVRAETLRDLCELEYELADMEREAADSPILRAEVNRCIEEELPMLLCDNPTDSELKEALLSIRTRLARLKASAEEERRQANRSRKEVERKQATFGSMFTQQLRELGLAVGASFEEIRCSYRTLAKHLHPDVNGGRDDEFKRVKAAYDELHDFYNTWREPLHI</sequence>
<dbReference type="RefSeq" id="WP_377722202.1">
    <property type="nucleotide sequence ID" value="NZ_JBHSAM010000036.1"/>
</dbReference>
<dbReference type="Pfam" id="PF00226">
    <property type="entry name" value="DnaJ"/>
    <property type="match status" value="1"/>
</dbReference>
<dbReference type="PROSITE" id="PS50076">
    <property type="entry name" value="DNAJ_2"/>
    <property type="match status" value="1"/>
</dbReference>
<dbReference type="Proteomes" id="UP001595715">
    <property type="component" value="Unassembled WGS sequence"/>
</dbReference>
<evidence type="ECO:0000313" key="6">
    <source>
        <dbReference type="Proteomes" id="UP001595715"/>
    </source>
</evidence>
<dbReference type="InterPro" id="IPR036869">
    <property type="entry name" value="J_dom_sf"/>
</dbReference>
<organism evidence="5 6">
    <name type="scientific">Paenibacillus xanthanilyticus</name>
    <dbReference type="NCBI Taxonomy" id="1783531"/>
    <lineage>
        <taxon>Bacteria</taxon>
        <taxon>Bacillati</taxon>
        <taxon>Bacillota</taxon>
        <taxon>Bacilli</taxon>
        <taxon>Bacillales</taxon>
        <taxon>Paenibacillaceae</taxon>
        <taxon>Paenibacillus</taxon>
    </lineage>
</organism>
<evidence type="ECO:0000256" key="3">
    <source>
        <dbReference type="SAM" id="Coils"/>
    </source>
</evidence>
<gene>
    <name evidence="5" type="ORF">ACFOZ8_28780</name>
</gene>
<evidence type="ECO:0000259" key="4">
    <source>
        <dbReference type="PROSITE" id="PS50076"/>
    </source>
</evidence>
<dbReference type="PANTHER" id="PTHR44240">
    <property type="entry name" value="DNAJ DOMAIN (PROKARYOTIC HEAT SHOCK PROTEIN)-RELATED"/>
    <property type="match status" value="1"/>
</dbReference>
<name>A0ABV8KC75_9BACL</name>
<dbReference type="Gene3D" id="1.10.287.110">
    <property type="entry name" value="DnaJ domain"/>
    <property type="match status" value="1"/>
</dbReference>
<proteinExistence type="predicted"/>
<dbReference type="InterPro" id="IPR001623">
    <property type="entry name" value="DnaJ_domain"/>
</dbReference>
<keyword evidence="1" id="KW-0235">DNA replication</keyword>